<keyword evidence="7" id="KW-0547">Nucleotide-binding</keyword>
<dbReference type="CDD" id="cd06225">
    <property type="entry name" value="HAMP"/>
    <property type="match status" value="1"/>
</dbReference>
<keyword evidence="15" id="KW-1185">Reference proteome</keyword>
<dbReference type="InterPro" id="IPR036890">
    <property type="entry name" value="HATPase_C_sf"/>
</dbReference>
<dbReference type="Pfam" id="PF07730">
    <property type="entry name" value="HisKA_3"/>
    <property type="match status" value="1"/>
</dbReference>
<reference evidence="14 15" key="1">
    <citation type="submission" date="2019-06" db="EMBL/GenBank/DDBJ databases">
        <title>Sequencing the genomes of 1000 actinobacteria strains.</title>
        <authorList>
            <person name="Klenk H.-P."/>
        </authorList>
    </citation>
    <scope>NUCLEOTIDE SEQUENCE [LARGE SCALE GENOMIC DNA]</scope>
    <source>
        <strain evidence="14 15">DSM 24683</strain>
    </source>
</reference>
<sequence>MGQAETVKAGTGLPLYWRVCLINGVVFLLGTVALALSPATVSARVLVSEAIVLVFGLAIIVTLNSLLLRNSLAPLDKLIRMMEKVDLQHPGQRIPEHDNGAVGHLVKSFNEMLTRLETERRMSNAKALAAQEAERHRIAQELHDEIGQSFTAVLLGLKQVADRASADVLPEVQLVQEQTRAGLEEVRQVARRLRPGVLEDLGLHNALVALSNDFAPAGLRIRRTFTPGLPELDSDAELVVYRIAQEALTNVARHAQANSVELSLTRKGNDVVLSVKDNGRGLRGQPEGAGIGGMRERALIVGGDLELTSGPTGGTEVRLTLPTEGSR</sequence>
<dbReference type="Proteomes" id="UP000318380">
    <property type="component" value="Unassembled WGS sequence"/>
</dbReference>
<evidence type="ECO:0000256" key="9">
    <source>
        <dbReference type="ARBA" id="ARBA00022840"/>
    </source>
</evidence>
<dbReference type="InterPro" id="IPR003660">
    <property type="entry name" value="HAMP_dom"/>
</dbReference>
<evidence type="ECO:0000313" key="14">
    <source>
        <dbReference type="EMBL" id="TWD79878.1"/>
    </source>
</evidence>
<evidence type="ECO:0000256" key="11">
    <source>
        <dbReference type="ARBA" id="ARBA00023012"/>
    </source>
</evidence>
<evidence type="ECO:0000256" key="12">
    <source>
        <dbReference type="SAM" id="Phobius"/>
    </source>
</evidence>
<keyword evidence="6 12" id="KW-0812">Transmembrane</keyword>
<dbReference type="PANTHER" id="PTHR24421:SF10">
    <property type="entry name" value="NITRATE_NITRITE SENSOR PROTEIN NARQ"/>
    <property type="match status" value="1"/>
</dbReference>
<keyword evidence="8 14" id="KW-0418">Kinase</keyword>
<dbReference type="Gene3D" id="6.10.340.10">
    <property type="match status" value="1"/>
</dbReference>
<dbReference type="Gene3D" id="3.30.565.10">
    <property type="entry name" value="Histidine kinase-like ATPase, C-terminal domain"/>
    <property type="match status" value="1"/>
</dbReference>
<dbReference type="EC" id="2.7.13.3" evidence="3"/>
<keyword evidence="5" id="KW-0808">Transferase</keyword>
<dbReference type="SMART" id="SM00387">
    <property type="entry name" value="HATPase_c"/>
    <property type="match status" value="1"/>
</dbReference>
<feature type="transmembrane region" description="Helical" evidence="12">
    <location>
        <begin position="45"/>
        <end position="68"/>
    </location>
</feature>
<dbReference type="Pfam" id="PF00672">
    <property type="entry name" value="HAMP"/>
    <property type="match status" value="1"/>
</dbReference>
<keyword evidence="11" id="KW-0902">Two-component regulatory system</keyword>
<dbReference type="Gene3D" id="1.20.5.1930">
    <property type="match status" value="1"/>
</dbReference>
<evidence type="ECO:0000256" key="8">
    <source>
        <dbReference type="ARBA" id="ARBA00022777"/>
    </source>
</evidence>
<accession>A0A561BM17</accession>
<evidence type="ECO:0000313" key="15">
    <source>
        <dbReference type="Proteomes" id="UP000318380"/>
    </source>
</evidence>
<gene>
    <name evidence="14" type="ORF">FB561_0944</name>
</gene>
<dbReference type="PANTHER" id="PTHR24421">
    <property type="entry name" value="NITRATE/NITRITE SENSOR PROTEIN NARX-RELATED"/>
    <property type="match status" value="1"/>
</dbReference>
<dbReference type="InterPro" id="IPR011712">
    <property type="entry name" value="Sig_transdc_His_kin_sub3_dim/P"/>
</dbReference>
<keyword evidence="9" id="KW-0067">ATP-binding</keyword>
<dbReference type="EMBL" id="VIVK01000001">
    <property type="protein sequence ID" value="TWD79878.1"/>
    <property type="molecule type" value="Genomic_DNA"/>
</dbReference>
<dbReference type="SMART" id="SM00304">
    <property type="entry name" value="HAMP"/>
    <property type="match status" value="1"/>
</dbReference>
<dbReference type="InterPro" id="IPR003594">
    <property type="entry name" value="HATPase_dom"/>
</dbReference>
<proteinExistence type="predicted"/>
<evidence type="ECO:0000259" key="13">
    <source>
        <dbReference type="PROSITE" id="PS50885"/>
    </source>
</evidence>
<dbReference type="InterPro" id="IPR050482">
    <property type="entry name" value="Sensor_HK_TwoCompSys"/>
</dbReference>
<evidence type="ECO:0000256" key="5">
    <source>
        <dbReference type="ARBA" id="ARBA00022679"/>
    </source>
</evidence>
<dbReference type="GO" id="GO:0016020">
    <property type="term" value="C:membrane"/>
    <property type="evidence" value="ECO:0007669"/>
    <property type="project" value="UniProtKB-SubCell"/>
</dbReference>
<evidence type="ECO:0000256" key="3">
    <source>
        <dbReference type="ARBA" id="ARBA00012438"/>
    </source>
</evidence>
<name>A0A561BM17_9ACTN</name>
<evidence type="ECO:0000256" key="6">
    <source>
        <dbReference type="ARBA" id="ARBA00022692"/>
    </source>
</evidence>
<dbReference type="AlphaFoldDB" id="A0A561BM17"/>
<dbReference type="CDD" id="cd16917">
    <property type="entry name" value="HATPase_UhpB-NarQ-NarX-like"/>
    <property type="match status" value="1"/>
</dbReference>
<comment type="subcellular location">
    <subcellularLocation>
        <location evidence="2">Membrane</location>
    </subcellularLocation>
</comment>
<evidence type="ECO:0000256" key="10">
    <source>
        <dbReference type="ARBA" id="ARBA00022989"/>
    </source>
</evidence>
<evidence type="ECO:0000256" key="1">
    <source>
        <dbReference type="ARBA" id="ARBA00000085"/>
    </source>
</evidence>
<evidence type="ECO:0000256" key="2">
    <source>
        <dbReference type="ARBA" id="ARBA00004370"/>
    </source>
</evidence>
<dbReference type="PROSITE" id="PS50885">
    <property type="entry name" value="HAMP"/>
    <property type="match status" value="1"/>
</dbReference>
<feature type="transmembrane region" description="Helical" evidence="12">
    <location>
        <begin position="15"/>
        <end position="36"/>
    </location>
</feature>
<comment type="catalytic activity">
    <reaction evidence="1">
        <text>ATP + protein L-histidine = ADP + protein N-phospho-L-histidine.</text>
        <dbReference type="EC" id="2.7.13.3"/>
    </reaction>
</comment>
<organism evidence="14 15">
    <name type="scientific">Kribbella amoyensis</name>
    <dbReference type="NCBI Taxonomy" id="996641"/>
    <lineage>
        <taxon>Bacteria</taxon>
        <taxon>Bacillati</taxon>
        <taxon>Actinomycetota</taxon>
        <taxon>Actinomycetes</taxon>
        <taxon>Propionibacteriales</taxon>
        <taxon>Kribbellaceae</taxon>
        <taxon>Kribbella</taxon>
    </lineage>
</organism>
<keyword evidence="4" id="KW-0597">Phosphoprotein</keyword>
<dbReference type="SUPFAM" id="SSF55874">
    <property type="entry name" value="ATPase domain of HSP90 chaperone/DNA topoisomerase II/histidine kinase"/>
    <property type="match status" value="1"/>
</dbReference>
<dbReference type="GO" id="GO:0005524">
    <property type="term" value="F:ATP binding"/>
    <property type="evidence" value="ECO:0007669"/>
    <property type="project" value="UniProtKB-KW"/>
</dbReference>
<dbReference type="OrthoDB" id="144293at2"/>
<feature type="domain" description="HAMP" evidence="13">
    <location>
        <begin position="69"/>
        <end position="121"/>
    </location>
</feature>
<evidence type="ECO:0000256" key="7">
    <source>
        <dbReference type="ARBA" id="ARBA00022741"/>
    </source>
</evidence>
<comment type="caution">
    <text evidence="14">The sequence shown here is derived from an EMBL/GenBank/DDBJ whole genome shotgun (WGS) entry which is preliminary data.</text>
</comment>
<keyword evidence="12" id="KW-0472">Membrane</keyword>
<protein>
    <recommendedName>
        <fullName evidence="3">histidine kinase</fullName>
        <ecNumber evidence="3">2.7.13.3</ecNumber>
    </recommendedName>
</protein>
<keyword evidence="10 12" id="KW-1133">Transmembrane helix</keyword>
<evidence type="ECO:0000256" key="4">
    <source>
        <dbReference type="ARBA" id="ARBA00022553"/>
    </source>
</evidence>
<dbReference type="GO" id="GO:0000155">
    <property type="term" value="F:phosphorelay sensor kinase activity"/>
    <property type="evidence" value="ECO:0007669"/>
    <property type="project" value="InterPro"/>
</dbReference>
<dbReference type="Pfam" id="PF02518">
    <property type="entry name" value="HATPase_c"/>
    <property type="match status" value="1"/>
</dbReference>
<dbReference type="GO" id="GO:0046983">
    <property type="term" value="F:protein dimerization activity"/>
    <property type="evidence" value="ECO:0007669"/>
    <property type="project" value="InterPro"/>
</dbReference>